<keyword evidence="4" id="KW-1185">Reference proteome</keyword>
<feature type="chain" id="PRO_5012792588" description="Altered inheritance of mitochondria protein 6" evidence="2">
    <location>
        <begin position="21"/>
        <end position="309"/>
    </location>
</feature>
<name>A0A1L7WDA9_9HELO</name>
<dbReference type="PANTHER" id="PTHR31571">
    <property type="entry name" value="ALTERED INHERITANCE OF MITOCHONDRIA PROTEIN 6"/>
    <property type="match status" value="1"/>
</dbReference>
<dbReference type="GO" id="GO:0008081">
    <property type="term" value="F:phosphoric diester hydrolase activity"/>
    <property type="evidence" value="ECO:0007669"/>
    <property type="project" value="InterPro"/>
</dbReference>
<evidence type="ECO:0000256" key="1">
    <source>
        <dbReference type="ARBA" id="ARBA00008858"/>
    </source>
</evidence>
<dbReference type="Proteomes" id="UP000184330">
    <property type="component" value="Unassembled WGS sequence"/>
</dbReference>
<feature type="signal peptide" evidence="2">
    <location>
        <begin position="1"/>
        <end position="20"/>
    </location>
</feature>
<dbReference type="InterPro" id="IPR051236">
    <property type="entry name" value="HAT_RTT109-like"/>
</dbReference>
<sequence>MASLSTCLWIATALLGITIAEVPGRPDVNPSLQSILNKAHQGPLYDYPTSLTQGIIPKGIHSHNDYWRDVPFYSALSVGAISTESDVWLYNGTLYVGHEQGALKKERTFESLYINPILSVLERQNPKNSSFLSSPTHNGVFDTSGGQTLYLFVDLKTGGAETWPRSAGYLSSTNGTTFTSGAVTVIGTGNTPLNLVQPISPRDYFWDGPIPTLNSTFSNITSLVSPIASAQFSAIFGPVLGTSLNSTQLELLRAQVKTAHDKGIMVRYWDQPGWPISTRNGIWRQLRSEGVDLINVDDVEAAAGFGDEW</sequence>
<reference evidence="3 4" key="1">
    <citation type="submission" date="2016-03" db="EMBL/GenBank/DDBJ databases">
        <authorList>
            <person name="Ploux O."/>
        </authorList>
    </citation>
    <scope>NUCLEOTIDE SEQUENCE [LARGE SCALE GENOMIC DNA]</scope>
    <source>
        <strain evidence="3 4">UAMH 11012</strain>
    </source>
</reference>
<accession>A0A1L7WDA9</accession>
<keyword evidence="2" id="KW-0732">Signal</keyword>
<dbReference type="OrthoDB" id="4153866at2759"/>
<dbReference type="InterPro" id="IPR017946">
    <property type="entry name" value="PLC-like_Pdiesterase_TIM-brl"/>
</dbReference>
<comment type="similarity">
    <text evidence="1">Belongs to the AIM6 family.</text>
</comment>
<evidence type="ECO:0000313" key="4">
    <source>
        <dbReference type="Proteomes" id="UP000184330"/>
    </source>
</evidence>
<dbReference type="SUPFAM" id="SSF51695">
    <property type="entry name" value="PLC-like phosphodiesterases"/>
    <property type="match status" value="1"/>
</dbReference>
<dbReference type="PANTHER" id="PTHR31571:SF5">
    <property type="entry name" value="ALTERED INHERITANCE OF MITOCHONDRIA PROTEIN 6"/>
    <property type="match status" value="1"/>
</dbReference>
<dbReference type="AlphaFoldDB" id="A0A1L7WDA9"/>
<evidence type="ECO:0000256" key="2">
    <source>
        <dbReference type="SAM" id="SignalP"/>
    </source>
</evidence>
<evidence type="ECO:0008006" key="5">
    <source>
        <dbReference type="Google" id="ProtNLM"/>
    </source>
</evidence>
<evidence type="ECO:0000313" key="3">
    <source>
        <dbReference type="EMBL" id="CZR50747.1"/>
    </source>
</evidence>
<gene>
    <name evidence="3" type="ORF">PAC_00621</name>
</gene>
<organism evidence="3 4">
    <name type="scientific">Phialocephala subalpina</name>
    <dbReference type="NCBI Taxonomy" id="576137"/>
    <lineage>
        <taxon>Eukaryota</taxon>
        <taxon>Fungi</taxon>
        <taxon>Dikarya</taxon>
        <taxon>Ascomycota</taxon>
        <taxon>Pezizomycotina</taxon>
        <taxon>Leotiomycetes</taxon>
        <taxon>Helotiales</taxon>
        <taxon>Mollisiaceae</taxon>
        <taxon>Phialocephala</taxon>
        <taxon>Phialocephala fortinii species complex</taxon>
    </lineage>
</organism>
<dbReference type="STRING" id="576137.A0A1L7WDA9"/>
<protein>
    <recommendedName>
        <fullName evidence="5">Altered inheritance of mitochondria protein 6</fullName>
    </recommendedName>
</protein>
<proteinExistence type="inferred from homology"/>
<dbReference type="GO" id="GO:0006629">
    <property type="term" value="P:lipid metabolic process"/>
    <property type="evidence" value="ECO:0007669"/>
    <property type="project" value="InterPro"/>
</dbReference>
<dbReference type="EMBL" id="FJOG01000001">
    <property type="protein sequence ID" value="CZR50747.1"/>
    <property type="molecule type" value="Genomic_DNA"/>
</dbReference>